<dbReference type="Proteomes" id="UP000426246">
    <property type="component" value="Chromosome"/>
</dbReference>
<keyword evidence="1" id="KW-0812">Transmembrane</keyword>
<dbReference type="KEGG" id="ppsc:EHS13_31845"/>
<gene>
    <name evidence="2" type="ORF">EHS13_31845</name>
</gene>
<dbReference type="EMBL" id="CP034235">
    <property type="protein sequence ID" value="QGQ99144.1"/>
    <property type="molecule type" value="Genomic_DNA"/>
</dbReference>
<name>A0A6B8RTL9_9BACL</name>
<proteinExistence type="predicted"/>
<dbReference type="AlphaFoldDB" id="A0A6B8RTL9"/>
<feature type="transmembrane region" description="Helical" evidence="1">
    <location>
        <begin position="162"/>
        <end position="181"/>
    </location>
</feature>
<protein>
    <recommendedName>
        <fullName evidence="4">DUF4386 family protein</fullName>
    </recommendedName>
</protein>
<sequence length="211" mass="22695">MKITASNLNRFTGLSLIVAGILYAIIQPLHPEEIISSVTTSLWAIVHIMSVAMACLGLIGFTGIYIRQMEKLGLLGLVGFLMLSIWMFLVMVFTFAEAFIMPILAPDVPKFVVGFINMFGEGGSEVSLGALAIFVPVGGVTYLLGALLFSIAIFRAGTLPRLAVILFALGAVSAIPAGLISHELARYTAVLVGLAMAWFGYAHWSELREKD</sequence>
<organism evidence="2 3">
    <name type="scientific">Paenibacillus psychroresistens</name>
    <dbReference type="NCBI Taxonomy" id="1778678"/>
    <lineage>
        <taxon>Bacteria</taxon>
        <taxon>Bacillati</taxon>
        <taxon>Bacillota</taxon>
        <taxon>Bacilli</taxon>
        <taxon>Bacillales</taxon>
        <taxon>Paenibacillaceae</taxon>
        <taxon>Paenibacillus</taxon>
    </lineage>
</organism>
<feature type="transmembrane region" description="Helical" evidence="1">
    <location>
        <begin position="42"/>
        <end position="66"/>
    </location>
</feature>
<keyword evidence="3" id="KW-1185">Reference proteome</keyword>
<reference evidence="3" key="1">
    <citation type="submission" date="2018-11" db="EMBL/GenBank/DDBJ databases">
        <title>Complete genome sequence of Paenibacillus sp. ML311-T8.</title>
        <authorList>
            <person name="Nam Y.-D."/>
            <person name="Kang J."/>
            <person name="Chung W.-H."/>
            <person name="Park Y.S."/>
        </authorList>
    </citation>
    <scope>NUCLEOTIDE SEQUENCE [LARGE SCALE GENOMIC DNA]</scope>
    <source>
        <strain evidence="3">ML311-T8</strain>
    </source>
</reference>
<keyword evidence="1" id="KW-1133">Transmembrane helix</keyword>
<keyword evidence="1" id="KW-0472">Membrane</keyword>
<evidence type="ECO:0000313" key="3">
    <source>
        <dbReference type="Proteomes" id="UP000426246"/>
    </source>
</evidence>
<feature type="transmembrane region" description="Helical" evidence="1">
    <location>
        <begin position="126"/>
        <end position="150"/>
    </location>
</feature>
<feature type="transmembrane region" description="Helical" evidence="1">
    <location>
        <begin position="12"/>
        <end position="30"/>
    </location>
</feature>
<dbReference type="RefSeq" id="WP_155704253.1">
    <property type="nucleotide sequence ID" value="NZ_CP034235.1"/>
</dbReference>
<feature type="transmembrane region" description="Helical" evidence="1">
    <location>
        <begin position="73"/>
        <end position="106"/>
    </location>
</feature>
<evidence type="ECO:0000313" key="2">
    <source>
        <dbReference type="EMBL" id="QGQ99144.1"/>
    </source>
</evidence>
<feature type="transmembrane region" description="Helical" evidence="1">
    <location>
        <begin position="187"/>
        <end position="204"/>
    </location>
</feature>
<accession>A0A6B8RTL9</accession>
<evidence type="ECO:0000256" key="1">
    <source>
        <dbReference type="SAM" id="Phobius"/>
    </source>
</evidence>
<dbReference type="OrthoDB" id="3625422at2"/>
<evidence type="ECO:0008006" key="4">
    <source>
        <dbReference type="Google" id="ProtNLM"/>
    </source>
</evidence>